<proteinExistence type="predicted"/>
<name>A0A915HFN4_ROMCU</name>
<feature type="region of interest" description="Disordered" evidence="1">
    <location>
        <begin position="44"/>
        <end position="64"/>
    </location>
</feature>
<evidence type="ECO:0000313" key="3">
    <source>
        <dbReference type="Proteomes" id="UP000887565"/>
    </source>
</evidence>
<dbReference type="Proteomes" id="UP000887565">
    <property type="component" value="Unplaced"/>
</dbReference>
<dbReference type="AlphaFoldDB" id="A0A915HFN4"/>
<keyword evidence="2" id="KW-0472">Membrane</keyword>
<protein>
    <submittedName>
        <fullName evidence="4">Uncharacterized protein</fullName>
    </submittedName>
</protein>
<dbReference type="WBParaSite" id="nRc.2.0.1.t00213-RA">
    <property type="protein sequence ID" value="nRc.2.0.1.t00213-RA"/>
    <property type="gene ID" value="nRc.2.0.1.g00213"/>
</dbReference>
<keyword evidence="2" id="KW-1133">Transmembrane helix</keyword>
<accession>A0A915HFN4</accession>
<organism evidence="3 4">
    <name type="scientific">Romanomermis culicivorax</name>
    <name type="common">Nematode worm</name>
    <dbReference type="NCBI Taxonomy" id="13658"/>
    <lineage>
        <taxon>Eukaryota</taxon>
        <taxon>Metazoa</taxon>
        <taxon>Ecdysozoa</taxon>
        <taxon>Nematoda</taxon>
        <taxon>Enoplea</taxon>
        <taxon>Dorylaimia</taxon>
        <taxon>Mermithida</taxon>
        <taxon>Mermithoidea</taxon>
        <taxon>Mermithidae</taxon>
        <taxon>Romanomermis</taxon>
    </lineage>
</organism>
<feature type="transmembrane region" description="Helical" evidence="2">
    <location>
        <begin position="96"/>
        <end position="115"/>
    </location>
</feature>
<reference evidence="4" key="1">
    <citation type="submission" date="2022-11" db="UniProtKB">
        <authorList>
            <consortium name="WormBaseParasite"/>
        </authorList>
    </citation>
    <scope>IDENTIFICATION</scope>
</reference>
<evidence type="ECO:0000256" key="2">
    <source>
        <dbReference type="SAM" id="Phobius"/>
    </source>
</evidence>
<sequence length="121" mass="14012">MINHQKYKKDSNIVMKNDEYPHVPCKTCIKTLINSPAVRDVPVWQPKSHKDGPSKAMQTPNVQNAKQVPTTSSLFFQKIPPKWPGSNSIFAENRRFLNWLSAAIAYYYCCFIVNVKYMNFK</sequence>
<evidence type="ECO:0000256" key="1">
    <source>
        <dbReference type="SAM" id="MobiDB-lite"/>
    </source>
</evidence>
<keyword evidence="3" id="KW-1185">Reference proteome</keyword>
<keyword evidence="2" id="KW-0812">Transmembrane</keyword>
<evidence type="ECO:0000313" key="4">
    <source>
        <dbReference type="WBParaSite" id="nRc.2.0.1.t00213-RA"/>
    </source>
</evidence>